<dbReference type="Proteomes" id="UP000094342">
    <property type="component" value="Unassembled WGS sequence"/>
</dbReference>
<evidence type="ECO:0000313" key="1">
    <source>
        <dbReference type="EMBL" id="ODR88289.1"/>
    </source>
</evidence>
<name>A0A1E3V3Z2_9HYPH</name>
<reference evidence="2" key="1">
    <citation type="submission" date="2016-05" db="EMBL/GenBank/DDBJ databases">
        <authorList>
            <person name="Li Y."/>
        </authorList>
    </citation>
    <scope>NUCLEOTIDE SEQUENCE [LARGE SCALE GENOMIC DNA]</scope>
    <source>
        <strain evidence="2">YIC4027</strain>
    </source>
</reference>
<gene>
    <name evidence="1" type="ORF">A8M32_27495</name>
</gene>
<dbReference type="EMBL" id="LYBW01000066">
    <property type="protein sequence ID" value="ODR88289.1"/>
    <property type="molecule type" value="Genomic_DNA"/>
</dbReference>
<proteinExistence type="predicted"/>
<dbReference type="RefSeq" id="WP_069461589.1">
    <property type="nucleotide sequence ID" value="NZ_CP034909.1"/>
</dbReference>
<organism evidence="1 2">
    <name type="scientific">Sinorhizobium alkalisoli</name>
    <dbReference type="NCBI Taxonomy" id="1752398"/>
    <lineage>
        <taxon>Bacteria</taxon>
        <taxon>Pseudomonadati</taxon>
        <taxon>Pseudomonadota</taxon>
        <taxon>Alphaproteobacteria</taxon>
        <taxon>Hyphomicrobiales</taxon>
        <taxon>Rhizobiaceae</taxon>
        <taxon>Sinorhizobium/Ensifer group</taxon>
        <taxon>Sinorhizobium</taxon>
    </lineage>
</organism>
<comment type="caution">
    <text evidence="1">The sequence shown here is derived from an EMBL/GenBank/DDBJ whole genome shotgun (WGS) entry which is preliminary data.</text>
</comment>
<accession>A0A1E3V3Z2</accession>
<sequence>MNKRTIAFILAGGLALSGCQSATVSTGSTGNEFACIAGTVGGAVVGGLVGATIGSGTGQLWAVGSGATLGAAGGNALTCM</sequence>
<keyword evidence="2" id="KW-1185">Reference proteome</keyword>
<dbReference type="STRING" id="1752398.A8M32_27495"/>
<dbReference type="AlphaFoldDB" id="A0A1E3V3Z2"/>
<protein>
    <submittedName>
        <fullName evidence="1">Uncharacterized protein</fullName>
    </submittedName>
</protein>
<dbReference type="PROSITE" id="PS51257">
    <property type="entry name" value="PROKAR_LIPOPROTEIN"/>
    <property type="match status" value="1"/>
</dbReference>
<dbReference type="OrthoDB" id="8421651at2"/>
<evidence type="ECO:0000313" key="2">
    <source>
        <dbReference type="Proteomes" id="UP000094342"/>
    </source>
</evidence>